<comment type="caution">
    <text evidence="1">The sequence shown here is derived from an EMBL/GenBank/DDBJ whole genome shotgun (WGS) entry which is preliminary data.</text>
</comment>
<evidence type="ECO:0000313" key="2">
    <source>
        <dbReference type="Proteomes" id="UP001060215"/>
    </source>
</evidence>
<proteinExistence type="predicted"/>
<evidence type="ECO:0000313" key="1">
    <source>
        <dbReference type="EMBL" id="KAI7994679.1"/>
    </source>
</evidence>
<gene>
    <name evidence="1" type="ORF">LOK49_LG11G00309</name>
</gene>
<organism evidence="1 2">
    <name type="scientific">Camellia lanceoleosa</name>
    <dbReference type="NCBI Taxonomy" id="1840588"/>
    <lineage>
        <taxon>Eukaryota</taxon>
        <taxon>Viridiplantae</taxon>
        <taxon>Streptophyta</taxon>
        <taxon>Embryophyta</taxon>
        <taxon>Tracheophyta</taxon>
        <taxon>Spermatophyta</taxon>
        <taxon>Magnoliopsida</taxon>
        <taxon>eudicotyledons</taxon>
        <taxon>Gunneridae</taxon>
        <taxon>Pentapetalae</taxon>
        <taxon>asterids</taxon>
        <taxon>Ericales</taxon>
        <taxon>Theaceae</taxon>
        <taxon>Camellia</taxon>
    </lineage>
</organism>
<accession>A0ACC0G1K8</accession>
<keyword evidence="2" id="KW-1185">Reference proteome</keyword>
<name>A0ACC0G1K8_9ERIC</name>
<dbReference type="Proteomes" id="UP001060215">
    <property type="component" value="Chromosome 12"/>
</dbReference>
<protein>
    <submittedName>
        <fullName evidence="1">Potassium transporter 17</fullName>
    </submittedName>
</protein>
<reference evidence="1 2" key="1">
    <citation type="journal article" date="2022" name="Plant J.">
        <title>Chromosome-level genome of Camellia lanceoleosa provides a valuable resource for understanding genome evolution and self-incompatibility.</title>
        <authorList>
            <person name="Gong W."/>
            <person name="Xiao S."/>
            <person name="Wang L."/>
            <person name="Liao Z."/>
            <person name="Chang Y."/>
            <person name="Mo W."/>
            <person name="Hu G."/>
            <person name="Li W."/>
            <person name="Zhao G."/>
            <person name="Zhu H."/>
            <person name="Hu X."/>
            <person name="Ji K."/>
            <person name="Xiang X."/>
            <person name="Song Q."/>
            <person name="Yuan D."/>
            <person name="Jin S."/>
            <person name="Zhang L."/>
        </authorList>
    </citation>
    <scope>NUCLEOTIDE SEQUENCE [LARGE SCALE GENOMIC DNA]</scope>
    <source>
        <strain evidence="1">SQ_2022a</strain>
    </source>
</reference>
<sequence>MLDQGTLKLAYKTLGVVFGGLVTSPLYVYPSMRLKSPTEDDYLGIYSIMFWTLSLIGVVKYACIALRADDQGEGGTFALYSLLCRNLDIGILSSKHVALNSSSEMRSRLGIFFEKSVVARRVLLFIAMLGMCMLIGDGVLTPAISVLSAIDGIRAPFPSVSKTLVEVMSAVVLIALFLLQKYGTSRVSFIFSPIMGTWTVTTPLIGIYSIIRHYPSIFKAISPHYIVSFFLRNGKEGWVLLGGTVLCITGSEALFADLGHFNRKSIQLAFLFTIYPSLVLTYAGQTAYLIKNPNDHDDGFYKVAPHERIVVSKLGLKGVYRCVVQYGYADSLDLEGDDFVSQVIDRLRAHINGSDYATSVTSELEEEMSDMEEAKLTGAVHVRGKTRFYVSKNCGWFDGYMLAFYEVLHRNCRSALPALGVPLSQRVEVGMLYEELEGNEPIRSGKQTEDPVLVSYIGILVD</sequence>
<dbReference type="EMBL" id="CM045769">
    <property type="protein sequence ID" value="KAI7994679.1"/>
    <property type="molecule type" value="Genomic_DNA"/>
</dbReference>